<keyword evidence="2 6" id="KW-0812">Transmembrane</keyword>
<evidence type="ECO:0008006" key="10">
    <source>
        <dbReference type="Google" id="ProtNLM"/>
    </source>
</evidence>
<organism evidence="8 9">
    <name type="scientific">Neurospora tetraspora</name>
    <dbReference type="NCBI Taxonomy" id="94610"/>
    <lineage>
        <taxon>Eukaryota</taxon>
        <taxon>Fungi</taxon>
        <taxon>Dikarya</taxon>
        <taxon>Ascomycota</taxon>
        <taxon>Pezizomycotina</taxon>
        <taxon>Sordariomycetes</taxon>
        <taxon>Sordariomycetidae</taxon>
        <taxon>Sordariales</taxon>
        <taxon>Sordariaceae</taxon>
        <taxon>Neurospora</taxon>
    </lineage>
</organism>
<feature type="signal peptide" evidence="7">
    <location>
        <begin position="1"/>
        <end position="24"/>
    </location>
</feature>
<name>A0AAE0MV57_9PEZI</name>
<dbReference type="PANTHER" id="PTHR15549:SF26">
    <property type="entry name" value="AXIAL BUDDING PATTERN PROTEIN 2-RELATED"/>
    <property type="match status" value="1"/>
</dbReference>
<dbReference type="InterPro" id="IPR051694">
    <property type="entry name" value="Immunoregulatory_rcpt-like"/>
</dbReference>
<reference evidence="8" key="2">
    <citation type="submission" date="2023-06" db="EMBL/GenBank/DDBJ databases">
        <authorList>
            <consortium name="Lawrence Berkeley National Laboratory"/>
            <person name="Haridas S."/>
            <person name="Hensen N."/>
            <person name="Bonometti L."/>
            <person name="Westerberg I."/>
            <person name="Brannstrom I.O."/>
            <person name="Guillou S."/>
            <person name="Cros-Aarteil S."/>
            <person name="Calhoun S."/>
            <person name="Kuo A."/>
            <person name="Mondo S."/>
            <person name="Pangilinan J."/>
            <person name="Riley R."/>
            <person name="Labutti K."/>
            <person name="Andreopoulos B."/>
            <person name="Lipzen A."/>
            <person name="Chen C."/>
            <person name="Yanf M."/>
            <person name="Daum C."/>
            <person name="Ng V."/>
            <person name="Clum A."/>
            <person name="Steindorff A."/>
            <person name="Ohm R."/>
            <person name="Martin F."/>
            <person name="Silar P."/>
            <person name="Natvig D."/>
            <person name="Lalanne C."/>
            <person name="Gautier V."/>
            <person name="Ament-Velasquez S.L."/>
            <person name="Kruys A."/>
            <person name="Hutchinson M.I."/>
            <person name="Powell A.J."/>
            <person name="Barry K."/>
            <person name="Miller A.N."/>
            <person name="Grigoriev I.V."/>
            <person name="Debuchy R."/>
            <person name="Gladieux P."/>
            <person name="Thoren M.H."/>
            <person name="Johannesson H."/>
        </authorList>
    </citation>
    <scope>NUCLEOTIDE SEQUENCE</scope>
    <source>
        <strain evidence="8">CBS 560.94</strain>
    </source>
</reference>
<protein>
    <recommendedName>
        <fullName evidence="10">Mid2 domain-containing protein</fullName>
    </recommendedName>
</protein>
<keyword evidence="9" id="KW-1185">Reference proteome</keyword>
<feature type="compositionally biased region" description="Polar residues" evidence="5">
    <location>
        <begin position="462"/>
        <end position="480"/>
    </location>
</feature>
<accession>A0AAE0MV57</accession>
<dbReference type="RefSeq" id="XP_062685488.1">
    <property type="nucleotide sequence ID" value="XM_062831209.1"/>
</dbReference>
<keyword evidence="4 6" id="KW-0472">Membrane</keyword>
<evidence type="ECO:0000313" key="8">
    <source>
        <dbReference type="EMBL" id="KAK3354110.1"/>
    </source>
</evidence>
<keyword evidence="7" id="KW-0732">Signal</keyword>
<evidence type="ECO:0000313" key="9">
    <source>
        <dbReference type="Proteomes" id="UP001278500"/>
    </source>
</evidence>
<evidence type="ECO:0000256" key="3">
    <source>
        <dbReference type="ARBA" id="ARBA00022989"/>
    </source>
</evidence>
<evidence type="ECO:0000256" key="5">
    <source>
        <dbReference type="SAM" id="MobiDB-lite"/>
    </source>
</evidence>
<proteinExistence type="predicted"/>
<dbReference type="GO" id="GO:0016020">
    <property type="term" value="C:membrane"/>
    <property type="evidence" value="ECO:0007669"/>
    <property type="project" value="UniProtKB-SubCell"/>
</dbReference>
<evidence type="ECO:0000256" key="4">
    <source>
        <dbReference type="ARBA" id="ARBA00023136"/>
    </source>
</evidence>
<reference evidence="8" key="1">
    <citation type="journal article" date="2023" name="Mol. Phylogenet. Evol.">
        <title>Genome-scale phylogeny and comparative genomics of the fungal order Sordariales.</title>
        <authorList>
            <person name="Hensen N."/>
            <person name="Bonometti L."/>
            <person name="Westerberg I."/>
            <person name="Brannstrom I.O."/>
            <person name="Guillou S."/>
            <person name="Cros-Aarteil S."/>
            <person name="Calhoun S."/>
            <person name="Haridas S."/>
            <person name="Kuo A."/>
            <person name="Mondo S."/>
            <person name="Pangilinan J."/>
            <person name="Riley R."/>
            <person name="LaButti K."/>
            <person name="Andreopoulos B."/>
            <person name="Lipzen A."/>
            <person name="Chen C."/>
            <person name="Yan M."/>
            <person name="Daum C."/>
            <person name="Ng V."/>
            <person name="Clum A."/>
            <person name="Steindorff A."/>
            <person name="Ohm R.A."/>
            <person name="Martin F."/>
            <person name="Silar P."/>
            <person name="Natvig D.O."/>
            <person name="Lalanne C."/>
            <person name="Gautier V."/>
            <person name="Ament-Velasquez S.L."/>
            <person name="Kruys A."/>
            <person name="Hutchinson M.I."/>
            <person name="Powell A.J."/>
            <person name="Barry K."/>
            <person name="Miller A.N."/>
            <person name="Grigoriev I.V."/>
            <person name="Debuchy R."/>
            <person name="Gladieux P."/>
            <person name="Hiltunen Thoren M."/>
            <person name="Johannesson H."/>
        </authorList>
    </citation>
    <scope>NUCLEOTIDE SEQUENCE</scope>
    <source>
        <strain evidence="8">CBS 560.94</strain>
    </source>
</reference>
<feature type="region of interest" description="Disordered" evidence="5">
    <location>
        <begin position="390"/>
        <end position="480"/>
    </location>
</feature>
<feature type="transmembrane region" description="Helical" evidence="6">
    <location>
        <begin position="262"/>
        <end position="290"/>
    </location>
</feature>
<evidence type="ECO:0000256" key="6">
    <source>
        <dbReference type="SAM" id="Phobius"/>
    </source>
</evidence>
<feature type="compositionally biased region" description="Polar residues" evidence="5">
    <location>
        <begin position="214"/>
        <end position="247"/>
    </location>
</feature>
<evidence type="ECO:0000256" key="2">
    <source>
        <dbReference type="ARBA" id="ARBA00022692"/>
    </source>
</evidence>
<keyword evidence="3 6" id="KW-1133">Transmembrane helix</keyword>
<feature type="compositionally biased region" description="Gly residues" evidence="5">
    <location>
        <begin position="435"/>
        <end position="452"/>
    </location>
</feature>
<feature type="region of interest" description="Disordered" evidence="5">
    <location>
        <begin position="209"/>
        <end position="252"/>
    </location>
</feature>
<dbReference type="GO" id="GO:0071944">
    <property type="term" value="C:cell periphery"/>
    <property type="evidence" value="ECO:0007669"/>
    <property type="project" value="UniProtKB-ARBA"/>
</dbReference>
<dbReference type="EMBL" id="JAUEPP010000001">
    <property type="protein sequence ID" value="KAK3354110.1"/>
    <property type="molecule type" value="Genomic_DNA"/>
</dbReference>
<feature type="chain" id="PRO_5041955171" description="Mid2 domain-containing protein" evidence="7">
    <location>
        <begin position="25"/>
        <end position="523"/>
    </location>
</feature>
<dbReference type="AlphaFoldDB" id="A0AAE0MV57"/>
<feature type="region of interest" description="Disordered" evidence="5">
    <location>
        <begin position="500"/>
        <end position="523"/>
    </location>
</feature>
<comment type="subcellular location">
    <subcellularLocation>
        <location evidence="1">Membrane</location>
        <topology evidence="1">Single-pass membrane protein</topology>
    </subcellularLocation>
</comment>
<feature type="region of interest" description="Disordered" evidence="5">
    <location>
        <begin position="342"/>
        <end position="369"/>
    </location>
</feature>
<comment type="caution">
    <text evidence="8">The sequence shown here is derived from an EMBL/GenBank/DDBJ whole genome shotgun (WGS) entry which is preliminary data.</text>
</comment>
<evidence type="ECO:0000256" key="7">
    <source>
        <dbReference type="SAM" id="SignalP"/>
    </source>
</evidence>
<dbReference type="GeneID" id="87868363"/>
<evidence type="ECO:0000256" key="1">
    <source>
        <dbReference type="ARBA" id="ARBA00004167"/>
    </source>
</evidence>
<dbReference type="Proteomes" id="UP001278500">
    <property type="component" value="Unassembled WGS sequence"/>
</dbReference>
<dbReference type="PANTHER" id="PTHR15549">
    <property type="entry name" value="PAIRED IMMUNOGLOBULIN-LIKE TYPE 2 RECEPTOR"/>
    <property type="match status" value="1"/>
</dbReference>
<feature type="compositionally biased region" description="Polar residues" evidence="5">
    <location>
        <begin position="424"/>
        <end position="434"/>
    </location>
</feature>
<gene>
    <name evidence="8" type="ORF">B0H65DRAFT_646</name>
</gene>
<sequence length="523" mass="54733">MRIVAVKSWLLAALSLGRPAASQAAIQHGDVVTFDPYQGFTDQITTEKKQAVISPPNVNAVFKWNIIGTDDVKIKAVTLYFTPTKADLTTNPKPLGSGYPAIDGTLVLSVRDERIPSKTADISDPLASSIDLIVTSNSTEGTVKIKNIWNLIDPPTAATGKLLYFEAAWMTDGKTGKSYSRFFKVLNNEDQRLAALEDPVLQNATSVLPEEVGQDSSGTTGTSKPIGPTSTNSGATLATPTNSSGEIISTEKPLSSKSKKGLSIGAIVGIAIACGLLGLALIGGIVFFCLRRRQKQNALGSGTSRGVPYGGFASGGGRNGGDELMAEKEANAGVIHDVTNAPHSPYSDDGHNHQQHPMGMGGAGANNRNSGSVVIPNIIGSGVSPHVVLPGVDGRLEGDGGSPVSNAPSHHMQQQQIQHDHQSGRSYTMYTDHQSGGGGGGSPTTLHSGGGAPSLTHGGAGTESNRGSLISQQQQGRSLSTPYAHLVEEGMTEEEIRRLEEEERQLDAAIEQHAGGRRGSRNL</sequence>